<accession>A0A437MFD2</accession>
<comment type="caution">
    <text evidence="1">The sequence shown here is derived from an EMBL/GenBank/DDBJ whole genome shotgun (WGS) entry which is preliminary data.</text>
</comment>
<organism evidence="1 2">
    <name type="scientific">Rhodovarius crocodyli</name>
    <dbReference type="NCBI Taxonomy" id="1979269"/>
    <lineage>
        <taxon>Bacteria</taxon>
        <taxon>Pseudomonadati</taxon>
        <taxon>Pseudomonadota</taxon>
        <taxon>Alphaproteobacteria</taxon>
        <taxon>Acetobacterales</taxon>
        <taxon>Roseomonadaceae</taxon>
        <taxon>Rhodovarius</taxon>
    </lineage>
</organism>
<name>A0A437MFD2_9PROT</name>
<dbReference type="RefSeq" id="WP_127788279.1">
    <property type="nucleotide sequence ID" value="NZ_SACL01000004.1"/>
</dbReference>
<dbReference type="AlphaFoldDB" id="A0A437MFD2"/>
<protein>
    <submittedName>
        <fullName evidence="1">Uncharacterized protein</fullName>
    </submittedName>
</protein>
<gene>
    <name evidence="1" type="ORF">EOD42_14670</name>
</gene>
<evidence type="ECO:0000313" key="2">
    <source>
        <dbReference type="Proteomes" id="UP000282957"/>
    </source>
</evidence>
<proteinExistence type="predicted"/>
<dbReference type="OrthoDB" id="9830254at2"/>
<reference evidence="1 2" key="1">
    <citation type="submission" date="2019-01" db="EMBL/GenBank/DDBJ databases">
        <authorList>
            <person name="Chen W.-M."/>
        </authorList>
    </citation>
    <scope>NUCLEOTIDE SEQUENCE [LARGE SCALE GENOMIC DNA]</scope>
    <source>
        <strain evidence="1 2">CCP-6</strain>
    </source>
</reference>
<keyword evidence="2" id="KW-1185">Reference proteome</keyword>
<evidence type="ECO:0000313" key="1">
    <source>
        <dbReference type="EMBL" id="RVT96347.1"/>
    </source>
</evidence>
<dbReference type="Proteomes" id="UP000282957">
    <property type="component" value="Unassembled WGS sequence"/>
</dbReference>
<sequence>MMKISMDTLRTFRNACFAAAMMFSVLGAYASITGGLEPVRMEPEAKRFMSHGLDNTEARLVAELSAQFPAGSDAGGLLARLTRSGFECQADLAAPGNYACVFNRPLAFQRVARVTTVVETEGAQVRGIRPSVRVEPAPPPPPRFQFASL</sequence>
<dbReference type="EMBL" id="SACL01000004">
    <property type="protein sequence ID" value="RVT96347.1"/>
    <property type="molecule type" value="Genomic_DNA"/>
</dbReference>